<organism evidence="2 3">
    <name type="scientific">Pichia kudriavzevii</name>
    <name type="common">Yeast</name>
    <name type="synonym">Issatchenkia orientalis</name>
    <dbReference type="NCBI Taxonomy" id="4909"/>
    <lineage>
        <taxon>Eukaryota</taxon>
        <taxon>Fungi</taxon>
        <taxon>Dikarya</taxon>
        <taxon>Ascomycota</taxon>
        <taxon>Saccharomycotina</taxon>
        <taxon>Pichiomycetes</taxon>
        <taxon>Pichiales</taxon>
        <taxon>Pichiaceae</taxon>
        <taxon>Pichia</taxon>
    </lineage>
</organism>
<dbReference type="PROSITE" id="PS00724">
    <property type="entry name" value="SRP1_TIP1"/>
    <property type="match status" value="1"/>
</dbReference>
<dbReference type="EMBL" id="NHMM01000004">
    <property type="protein sequence ID" value="OUT21844.1"/>
    <property type="molecule type" value="Genomic_DNA"/>
</dbReference>
<dbReference type="InterPro" id="IPR000992">
    <property type="entry name" value="SRP1_TIP1"/>
</dbReference>
<dbReference type="Proteomes" id="UP000195871">
    <property type="component" value="Unassembled WGS sequence"/>
</dbReference>
<feature type="compositionally biased region" description="Basic and acidic residues" evidence="1">
    <location>
        <begin position="120"/>
        <end position="134"/>
    </location>
</feature>
<dbReference type="Pfam" id="PF00660">
    <property type="entry name" value="SRP1_TIP1"/>
    <property type="match status" value="1"/>
</dbReference>
<feature type="region of interest" description="Disordered" evidence="1">
    <location>
        <begin position="120"/>
        <end position="143"/>
    </location>
</feature>
<evidence type="ECO:0000313" key="2">
    <source>
        <dbReference type="EMBL" id="OUT21844.1"/>
    </source>
</evidence>
<evidence type="ECO:0000313" key="3">
    <source>
        <dbReference type="Proteomes" id="UP000195871"/>
    </source>
</evidence>
<gene>
    <name evidence="2" type="ORF">CAS74_002823</name>
</gene>
<comment type="caution">
    <text evidence="2">The sequence shown here is derived from an EMBL/GenBank/DDBJ whole genome shotgun (WGS) entry which is preliminary data.</text>
</comment>
<sequence>MRDNRRSLHVGAPLSSDLILATAGRDGWLSADGLIVLAILNGRARALSNSVRFEDSEKVLEHDLKHHKSEYVSYVEAHTELESAFSRIDTYTDDSFTTILDLSSFVVNLPWYSSRLESKLEKSEPKTSEDSDHHAKSKTSKGGASYLEPGAGLLALAAMVLL</sequence>
<name>A0A1Z8JMN7_PICKU</name>
<accession>A0A1Z8JMN7</accession>
<evidence type="ECO:0000256" key="1">
    <source>
        <dbReference type="SAM" id="MobiDB-lite"/>
    </source>
</evidence>
<dbReference type="AlphaFoldDB" id="A0A1Z8JMN7"/>
<proteinExistence type="predicted"/>
<protein>
    <submittedName>
        <fullName evidence="2">Uncharacterized protein</fullName>
    </submittedName>
</protein>
<reference evidence="2 3" key="1">
    <citation type="submission" date="2017-05" db="EMBL/GenBank/DDBJ databases">
        <title>The Genome Sequence of Candida krusei Ckrusei653.</title>
        <authorList>
            <person name="Cuomo C."/>
            <person name="Forche A."/>
            <person name="Young S."/>
            <person name="Abouelleil A."/>
            <person name="Cao P."/>
            <person name="Chapman S."/>
            <person name="Cusick C."/>
            <person name="Shea T."/>
            <person name="Nusbaum C."/>
            <person name="Birren B."/>
        </authorList>
    </citation>
    <scope>NUCLEOTIDE SEQUENCE [LARGE SCALE GENOMIC DNA]</scope>
    <source>
        <strain evidence="2 3">Ckrusei653</strain>
    </source>
</reference>